<dbReference type="PRINTS" id="PR00723">
    <property type="entry name" value="SUBTILISIN"/>
</dbReference>
<feature type="compositionally biased region" description="Basic and acidic residues" evidence="7">
    <location>
        <begin position="45"/>
        <end position="55"/>
    </location>
</feature>
<dbReference type="Proteomes" id="UP000597656">
    <property type="component" value="Unassembled WGS sequence"/>
</dbReference>
<dbReference type="InterPro" id="IPR023828">
    <property type="entry name" value="Peptidase_S8_Ser-AS"/>
</dbReference>
<feature type="region of interest" description="Disordered" evidence="7">
    <location>
        <begin position="38"/>
        <end position="66"/>
    </location>
</feature>
<evidence type="ECO:0000256" key="1">
    <source>
        <dbReference type="ARBA" id="ARBA00011073"/>
    </source>
</evidence>
<dbReference type="Pfam" id="PF00082">
    <property type="entry name" value="Peptidase_S8"/>
    <property type="match status" value="1"/>
</dbReference>
<dbReference type="PANTHER" id="PTHR43806:SF11">
    <property type="entry name" value="CEREVISIN-RELATED"/>
    <property type="match status" value="1"/>
</dbReference>
<keyword evidence="3 5" id="KW-0378">Hydrolase</keyword>
<keyword evidence="11" id="KW-1185">Reference proteome</keyword>
<dbReference type="InterPro" id="IPR023827">
    <property type="entry name" value="Peptidase_S8_Asp-AS"/>
</dbReference>
<comment type="caution">
    <text evidence="10">The sequence shown here is derived from an EMBL/GenBank/DDBJ whole genome shotgun (WGS) entry which is preliminary data.</text>
</comment>
<feature type="active site" description="Charge relay system" evidence="5">
    <location>
        <position position="136"/>
    </location>
</feature>
<dbReference type="PROSITE" id="PS00136">
    <property type="entry name" value="SUBTILASE_ASP"/>
    <property type="match status" value="1"/>
</dbReference>
<evidence type="ECO:0000313" key="10">
    <source>
        <dbReference type="EMBL" id="GGM97680.1"/>
    </source>
</evidence>
<evidence type="ECO:0000256" key="4">
    <source>
        <dbReference type="ARBA" id="ARBA00022825"/>
    </source>
</evidence>
<dbReference type="InterPro" id="IPR036852">
    <property type="entry name" value="Peptidase_S8/S53_dom_sf"/>
</dbReference>
<protein>
    <submittedName>
        <fullName evidence="10">Peptidase S8</fullName>
    </submittedName>
</protein>
<comment type="similarity">
    <text evidence="1 5 6">Belongs to the peptidase S8 family.</text>
</comment>
<feature type="chain" id="PRO_5045400140" evidence="8">
    <location>
        <begin position="21"/>
        <end position="938"/>
    </location>
</feature>
<dbReference type="PROSITE" id="PS00137">
    <property type="entry name" value="SUBTILASE_HIS"/>
    <property type="match status" value="1"/>
</dbReference>
<dbReference type="InterPro" id="IPR022398">
    <property type="entry name" value="Peptidase_S8_His-AS"/>
</dbReference>
<proteinExistence type="inferred from homology"/>
<feature type="domain" description="Peptidase S8/S53" evidence="9">
    <location>
        <begin position="127"/>
        <end position="560"/>
    </location>
</feature>
<evidence type="ECO:0000256" key="8">
    <source>
        <dbReference type="SAM" id="SignalP"/>
    </source>
</evidence>
<dbReference type="PROSITE" id="PS00138">
    <property type="entry name" value="SUBTILASE_SER"/>
    <property type="match status" value="1"/>
</dbReference>
<sequence length="938" mass="96705">MNLLAASLLAGALLAPVAPVETVTVFVELTSGAAVDSGTAAQARSARDQTSEHTSRVVSRSGGREVARTTNAVPGVVLAADRSRLSTLARMPEVKAVHRMVPKKLANAHAVRLTRTSDVWKSLGRFGDGVRIGVIDTGIDYRHADFGGGTFPSAKVVGGYDFAGDAYTGTPESIPEPDADPVDCGGHGTHVAGTAAGYGVNADGTTYRGSYSSVDLDSLKIGPGTAPRASLYALKVFGCEGGTNLTARALDWALDPDGDGDFSDKLDVVNLSLGGDFGAPDDPDSLFVRKLVEHGVVVVAAAGNGGDFYDVSGSPGNSPEAISVANSRDSFSMLDGLEVAGKQYAGQYSQNFKGSFDLTLPVVRLSSDVDGCKPIPEALAGKIVWLEWDDNDATRACGSGARTDNAWNAGAAGVLLPTTLPVFAAGIAGNAHIPAFQLTAAASAALRPALEAGTLTAHLTSALKVAVPFVEPAIQDTITPSSSRSRSSIAVAAPGDTIFSAATGTASAGVSMGGTSMASPHVAGIAALLREVHPEWTVAEVKAALMNTASGVIRDSKGVREAPMRVGAGRVDGLAALSADVLALGDASFGTVEVGGAVRMSRTLELVNKGSQTVRLRARYEPITSVPGVSFRITEPHVVLPPGGSASVPVQLRISNLAALRKTPDPTVSLDEGRQFLAEASGLVTFTGDRSLHVPVYAAPKPVSRLSVSGDRVAGRGLDQPGYQSRMTVLQLGARSGRLPSCGPEVQDDCAVNRTARGGDLRYAGATATPDLLAFGVATWDTWANMGSNTKPQVRFSVGGKEFVTTAVKPTNAGGDVTADVWLARTKVAGSDEVLDEQPLNGFDGSTDTNVFDSDVVVLPVSRSVLPPGPVTYTVGVQSRYTAPADEDDLVDVVPAATFDYGLIVPSLSTVVRPGDLVPPGSLVLFHHNATGDRAVVR</sequence>
<dbReference type="CDD" id="cd07474">
    <property type="entry name" value="Peptidases_S8_subtilisin_Vpr-like"/>
    <property type="match status" value="1"/>
</dbReference>
<dbReference type="SUPFAM" id="SSF52743">
    <property type="entry name" value="Subtilisin-like"/>
    <property type="match status" value="1"/>
</dbReference>
<evidence type="ECO:0000313" key="11">
    <source>
        <dbReference type="Proteomes" id="UP000597656"/>
    </source>
</evidence>
<evidence type="ECO:0000259" key="9">
    <source>
        <dbReference type="Pfam" id="PF00082"/>
    </source>
</evidence>
<dbReference type="InterPro" id="IPR050131">
    <property type="entry name" value="Peptidase_S8_subtilisin-like"/>
</dbReference>
<dbReference type="PROSITE" id="PS51892">
    <property type="entry name" value="SUBTILASE"/>
    <property type="match status" value="1"/>
</dbReference>
<dbReference type="RefSeq" id="WP_189156235.1">
    <property type="nucleotide sequence ID" value="NZ_BMNC01000005.1"/>
</dbReference>
<reference evidence="11" key="1">
    <citation type="journal article" date="2019" name="Int. J. Syst. Evol. Microbiol.">
        <title>The Global Catalogue of Microorganisms (GCM) 10K type strain sequencing project: providing services to taxonomists for standard genome sequencing and annotation.</title>
        <authorList>
            <consortium name="The Broad Institute Genomics Platform"/>
            <consortium name="The Broad Institute Genome Sequencing Center for Infectious Disease"/>
            <person name="Wu L."/>
            <person name="Ma J."/>
        </authorList>
    </citation>
    <scope>NUCLEOTIDE SEQUENCE [LARGE SCALE GENOMIC DNA]</scope>
    <source>
        <strain evidence="11">CGMCC 4.7319</strain>
    </source>
</reference>
<evidence type="ECO:0000256" key="3">
    <source>
        <dbReference type="ARBA" id="ARBA00022801"/>
    </source>
</evidence>
<feature type="active site" description="Charge relay system" evidence="5">
    <location>
        <position position="516"/>
    </location>
</feature>
<feature type="signal peptide" evidence="8">
    <location>
        <begin position="1"/>
        <end position="20"/>
    </location>
</feature>
<evidence type="ECO:0000256" key="6">
    <source>
        <dbReference type="RuleBase" id="RU003355"/>
    </source>
</evidence>
<keyword evidence="4 5" id="KW-0720">Serine protease</keyword>
<evidence type="ECO:0000256" key="5">
    <source>
        <dbReference type="PROSITE-ProRule" id="PRU01240"/>
    </source>
</evidence>
<dbReference type="PANTHER" id="PTHR43806">
    <property type="entry name" value="PEPTIDASE S8"/>
    <property type="match status" value="1"/>
</dbReference>
<evidence type="ECO:0000256" key="2">
    <source>
        <dbReference type="ARBA" id="ARBA00022670"/>
    </source>
</evidence>
<organism evidence="10 11">
    <name type="scientific">Lentzea pudingi</name>
    <dbReference type="NCBI Taxonomy" id="1789439"/>
    <lineage>
        <taxon>Bacteria</taxon>
        <taxon>Bacillati</taxon>
        <taxon>Actinomycetota</taxon>
        <taxon>Actinomycetes</taxon>
        <taxon>Pseudonocardiales</taxon>
        <taxon>Pseudonocardiaceae</taxon>
        <taxon>Lentzea</taxon>
    </lineage>
</organism>
<name>A0ABQ2I5J3_9PSEU</name>
<accession>A0ABQ2I5J3</accession>
<dbReference type="InterPro" id="IPR015500">
    <property type="entry name" value="Peptidase_S8_subtilisin-rel"/>
</dbReference>
<dbReference type="InterPro" id="IPR000209">
    <property type="entry name" value="Peptidase_S8/S53_dom"/>
</dbReference>
<dbReference type="Gene3D" id="3.40.50.200">
    <property type="entry name" value="Peptidase S8/S53 domain"/>
    <property type="match status" value="2"/>
</dbReference>
<keyword evidence="8" id="KW-0732">Signal</keyword>
<gene>
    <name evidence="10" type="ORF">GCM10011609_39510</name>
</gene>
<feature type="active site" description="Charge relay system" evidence="5">
    <location>
        <position position="187"/>
    </location>
</feature>
<keyword evidence="2 5" id="KW-0645">Protease</keyword>
<dbReference type="EMBL" id="BMNC01000005">
    <property type="protein sequence ID" value="GGM97680.1"/>
    <property type="molecule type" value="Genomic_DNA"/>
</dbReference>
<dbReference type="InterPro" id="IPR034213">
    <property type="entry name" value="S8_Vpr-like"/>
</dbReference>
<evidence type="ECO:0000256" key="7">
    <source>
        <dbReference type="SAM" id="MobiDB-lite"/>
    </source>
</evidence>